<dbReference type="EMBL" id="GIFC01008360">
    <property type="protein sequence ID" value="MXU90443.1"/>
    <property type="molecule type" value="Transcribed_RNA"/>
</dbReference>
<protein>
    <submittedName>
        <fullName evidence="1">Putative secreted protein</fullName>
    </submittedName>
</protein>
<reference evidence="1" key="1">
    <citation type="submission" date="2019-12" db="EMBL/GenBank/DDBJ databases">
        <title>An insight into the sialome of adult female Ixodes ricinus ticks feeding for 6 days.</title>
        <authorList>
            <person name="Perner J."/>
            <person name="Ribeiro J.M.C."/>
        </authorList>
    </citation>
    <scope>NUCLEOTIDE SEQUENCE</scope>
    <source>
        <strain evidence="1">Semi-engorged</strain>
        <tissue evidence="1">Salivary glands</tissue>
    </source>
</reference>
<evidence type="ECO:0000313" key="1">
    <source>
        <dbReference type="EMBL" id="MXU90443.1"/>
    </source>
</evidence>
<name>A0A6B0ULB6_IXORI</name>
<proteinExistence type="predicted"/>
<sequence>MSCLVTSTTSIRPPGVSLISLFVVTDGFSALASASGGDFFSGLLPFTFFGDSSGPFATSCLVTWTISTTPPGVSFSSLAGEPLAAPGSAAETVGAPFSPFPFLPSLGKRSVTLPT</sequence>
<accession>A0A6B0ULB6</accession>
<organism evidence="1">
    <name type="scientific">Ixodes ricinus</name>
    <name type="common">Common tick</name>
    <name type="synonym">Acarus ricinus</name>
    <dbReference type="NCBI Taxonomy" id="34613"/>
    <lineage>
        <taxon>Eukaryota</taxon>
        <taxon>Metazoa</taxon>
        <taxon>Ecdysozoa</taxon>
        <taxon>Arthropoda</taxon>
        <taxon>Chelicerata</taxon>
        <taxon>Arachnida</taxon>
        <taxon>Acari</taxon>
        <taxon>Parasitiformes</taxon>
        <taxon>Ixodida</taxon>
        <taxon>Ixodoidea</taxon>
        <taxon>Ixodidae</taxon>
        <taxon>Ixodinae</taxon>
        <taxon>Ixodes</taxon>
    </lineage>
</organism>
<dbReference type="AlphaFoldDB" id="A0A6B0ULB6"/>